<keyword evidence="1" id="KW-1133">Transmembrane helix</keyword>
<evidence type="ECO:0000313" key="2">
    <source>
        <dbReference type="EMBL" id="MFC7357687.1"/>
    </source>
</evidence>
<keyword evidence="1" id="KW-0812">Transmembrane</keyword>
<sequence length="254" mass="29425">MIKFFRKIRQRLISENKFSKYLLYAIGEILLVVIGILIALQINNWNENRKSNLQERNALNNIHRDFLKNKELLEEIKHNTQLIMISGVQILNHTGSKEGPGTENKFNAWLNELYNSAPYYPQNGFLEDLLSSGKLSIFKNAELRNLLSSWKPEVEILEEGFITVDKNEDILNVYILKNGSWLNADQVDRNTRNIKFPPSGFKVDNRDLLKALEFENLVENLVIAADSYYSSQKKADKLLEDIIALLEIEIQKNQ</sequence>
<dbReference type="Pfam" id="PF19578">
    <property type="entry name" value="DUF6090"/>
    <property type="match status" value="1"/>
</dbReference>
<reference evidence="3" key="1">
    <citation type="journal article" date="2019" name="Int. J. Syst. Evol. Microbiol.">
        <title>The Global Catalogue of Microorganisms (GCM) 10K type strain sequencing project: providing services to taxonomists for standard genome sequencing and annotation.</title>
        <authorList>
            <consortium name="The Broad Institute Genomics Platform"/>
            <consortium name="The Broad Institute Genome Sequencing Center for Infectious Disease"/>
            <person name="Wu L."/>
            <person name="Ma J."/>
        </authorList>
    </citation>
    <scope>NUCLEOTIDE SEQUENCE [LARGE SCALE GENOMIC DNA]</scope>
    <source>
        <strain evidence="3">CGMCC 1.16306</strain>
    </source>
</reference>
<keyword evidence="3" id="KW-1185">Reference proteome</keyword>
<dbReference type="InterPro" id="IPR045749">
    <property type="entry name" value="DUF6090"/>
</dbReference>
<accession>A0ABW2MUA0</accession>
<dbReference type="Proteomes" id="UP001596415">
    <property type="component" value="Unassembled WGS sequence"/>
</dbReference>
<evidence type="ECO:0000313" key="3">
    <source>
        <dbReference type="Proteomes" id="UP001596415"/>
    </source>
</evidence>
<proteinExistence type="predicted"/>
<comment type="caution">
    <text evidence="2">The sequence shown here is derived from an EMBL/GenBank/DDBJ whole genome shotgun (WGS) entry which is preliminary data.</text>
</comment>
<keyword evidence="1" id="KW-0472">Membrane</keyword>
<organism evidence="2 3">
    <name type="scientific">Jejudonia soesokkakensis</name>
    <dbReference type="NCBI Taxonomy" id="1323432"/>
    <lineage>
        <taxon>Bacteria</taxon>
        <taxon>Pseudomonadati</taxon>
        <taxon>Bacteroidota</taxon>
        <taxon>Flavobacteriia</taxon>
        <taxon>Flavobacteriales</taxon>
        <taxon>Flavobacteriaceae</taxon>
        <taxon>Jejudonia</taxon>
    </lineage>
</organism>
<feature type="transmembrane region" description="Helical" evidence="1">
    <location>
        <begin position="21"/>
        <end position="42"/>
    </location>
</feature>
<evidence type="ECO:0000256" key="1">
    <source>
        <dbReference type="SAM" id="Phobius"/>
    </source>
</evidence>
<dbReference type="RefSeq" id="WP_380217531.1">
    <property type="nucleotide sequence ID" value="NZ_JBHTBN010000003.1"/>
</dbReference>
<protein>
    <submittedName>
        <fullName evidence="2">DUF6090 family protein</fullName>
    </submittedName>
</protein>
<dbReference type="EMBL" id="JBHTBN010000003">
    <property type="protein sequence ID" value="MFC7357687.1"/>
    <property type="molecule type" value="Genomic_DNA"/>
</dbReference>
<name>A0ABW2MUA0_9FLAO</name>
<gene>
    <name evidence="2" type="ORF">ACFQO1_08315</name>
</gene>